<reference evidence="2" key="2">
    <citation type="journal article" date="2023" name="Int. J. Mol. Sci.">
        <title>De Novo Assembly and Annotation of 11 Diverse Shrub Willow (Salix) Genomes Reveals Novel Gene Organization in Sex-Linked Regions.</title>
        <authorList>
            <person name="Hyden B."/>
            <person name="Feng K."/>
            <person name="Yates T.B."/>
            <person name="Jawdy S."/>
            <person name="Cereghino C."/>
            <person name="Smart L.B."/>
            <person name="Muchero W."/>
        </authorList>
    </citation>
    <scope>NUCLEOTIDE SEQUENCE</scope>
    <source>
        <tissue evidence="2">Shoot tip</tissue>
    </source>
</reference>
<proteinExistence type="predicted"/>
<gene>
    <name evidence="2" type="ORF">OIU79_001498</name>
</gene>
<dbReference type="EMBL" id="JAPFFK010000011">
    <property type="protein sequence ID" value="KAJ6734254.1"/>
    <property type="molecule type" value="Genomic_DNA"/>
</dbReference>
<dbReference type="AlphaFoldDB" id="A0A9Q0UQ16"/>
<feature type="compositionally biased region" description="Basic residues" evidence="1">
    <location>
        <begin position="69"/>
        <end position="78"/>
    </location>
</feature>
<evidence type="ECO:0000256" key="1">
    <source>
        <dbReference type="SAM" id="MobiDB-lite"/>
    </source>
</evidence>
<organism evidence="2 3">
    <name type="scientific">Salix purpurea</name>
    <name type="common">Purple osier willow</name>
    <dbReference type="NCBI Taxonomy" id="77065"/>
    <lineage>
        <taxon>Eukaryota</taxon>
        <taxon>Viridiplantae</taxon>
        <taxon>Streptophyta</taxon>
        <taxon>Embryophyta</taxon>
        <taxon>Tracheophyta</taxon>
        <taxon>Spermatophyta</taxon>
        <taxon>Magnoliopsida</taxon>
        <taxon>eudicotyledons</taxon>
        <taxon>Gunneridae</taxon>
        <taxon>Pentapetalae</taxon>
        <taxon>rosids</taxon>
        <taxon>fabids</taxon>
        <taxon>Malpighiales</taxon>
        <taxon>Salicaceae</taxon>
        <taxon>Saliceae</taxon>
        <taxon>Salix</taxon>
    </lineage>
</organism>
<dbReference type="Proteomes" id="UP001151532">
    <property type="component" value="Chromosome 17"/>
</dbReference>
<dbReference type="PANTHER" id="PTHR36376:SF1">
    <property type="entry name" value="OS09G0514700 PROTEIN"/>
    <property type="match status" value="1"/>
</dbReference>
<sequence length="91" mass="10137">MQNFTSSEWSNAISGRESSVCSQVDDSFGKTSLKSEILRSSEELLRKRSRVERGGQSGCGKRDTIISRTTRRSAGKVLPRRSMRLVSKVLS</sequence>
<evidence type="ECO:0000313" key="3">
    <source>
        <dbReference type="Proteomes" id="UP001151532"/>
    </source>
</evidence>
<evidence type="ECO:0000313" key="2">
    <source>
        <dbReference type="EMBL" id="KAJ6734254.1"/>
    </source>
</evidence>
<comment type="caution">
    <text evidence="2">The sequence shown here is derived from an EMBL/GenBank/DDBJ whole genome shotgun (WGS) entry which is preliminary data.</text>
</comment>
<reference evidence="2" key="1">
    <citation type="submission" date="2022-11" db="EMBL/GenBank/DDBJ databases">
        <authorList>
            <person name="Hyden B.L."/>
            <person name="Feng K."/>
            <person name="Yates T."/>
            <person name="Jawdy S."/>
            <person name="Smart L.B."/>
            <person name="Muchero W."/>
        </authorList>
    </citation>
    <scope>NUCLEOTIDE SEQUENCE</scope>
    <source>
        <tissue evidence="2">Shoot tip</tissue>
    </source>
</reference>
<accession>A0A9Q0UQ16</accession>
<dbReference type="OrthoDB" id="10403455at2759"/>
<keyword evidence="3" id="KW-1185">Reference proteome</keyword>
<dbReference type="PANTHER" id="PTHR36376">
    <property type="entry name" value="OS09G0514700 PROTEIN"/>
    <property type="match status" value="1"/>
</dbReference>
<protein>
    <submittedName>
        <fullName evidence="2">Uncharacterized protein</fullName>
    </submittedName>
</protein>
<name>A0A9Q0UQ16_SALPP</name>
<feature type="region of interest" description="Disordered" evidence="1">
    <location>
        <begin position="49"/>
        <end position="78"/>
    </location>
</feature>